<gene>
    <name evidence="2" type="ORF">AVEN_71627_1</name>
</gene>
<evidence type="ECO:0000313" key="2">
    <source>
        <dbReference type="EMBL" id="GBM51509.1"/>
    </source>
</evidence>
<feature type="region of interest" description="Disordered" evidence="1">
    <location>
        <begin position="106"/>
        <end position="127"/>
    </location>
</feature>
<protein>
    <submittedName>
        <fullName evidence="2">Uncharacterized protein</fullName>
    </submittedName>
</protein>
<proteinExistence type="predicted"/>
<keyword evidence="3" id="KW-1185">Reference proteome</keyword>
<evidence type="ECO:0000256" key="1">
    <source>
        <dbReference type="SAM" id="MobiDB-lite"/>
    </source>
</evidence>
<dbReference type="AlphaFoldDB" id="A0A4Y2GFM6"/>
<reference evidence="2 3" key="1">
    <citation type="journal article" date="2019" name="Sci. Rep.">
        <title>Orb-weaving spider Araneus ventricosus genome elucidates the spidroin gene catalogue.</title>
        <authorList>
            <person name="Kono N."/>
            <person name="Nakamura H."/>
            <person name="Ohtoshi R."/>
            <person name="Moran D.A.P."/>
            <person name="Shinohara A."/>
            <person name="Yoshida Y."/>
            <person name="Fujiwara M."/>
            <person name="Mori M."/>
            <person name="Tomita M."/>
            <person name="Arakawa K."/>
        </authorList>
    </citation>
    <scope>NUCLEOTIDE SEQUENCE [LARGE SCALE GENOMIC DNA]</scope>
</reference>
<evidence type="ECO:0000313" key="3">
    <source>
        <dbReference type="Proteomes" id="UP000499080"/>
    </source>
</evidence>
<name>A0A4Y2GFM6_ARAVE</name>
<accession>A0A4Y2GFM6</accession>
<sequence>MCGRYNERLLYYHDNIYRPDTICKLYNTTCMMKIVQKALQGRPLGLKLPDLAHGCFLGVSEQNSSLSLEMKESIAVPCLQHEAVAELGNAVEFQLLECGYFSKSGSGAIKKSASSSGLGRDSGKGSARDGWIKEALFRRKFSLGTVFSLKRMSDEHSYLVIRMYPWSSKKPSLRLR</sequence>
<feature type="compositionally biased region" description="Low complexity" evidence="1">
    <location>
        <begin position="106"/>
        <end position="117"/>
    </location>
</feature>
<comment type="caution">
    <text evidence="2">The sequence shown here is derived from an EMBL/GenBank/DDBJ whole genome shotgun (WGS) entry which is preliminary data.</text>
</comment>
<dbReference type="EMBL" id="BGPR01001339">
    <property type="protein sequence ID" value="GBM51509.1"/>
    <property type="molecule type" value="Genomic_DNA"/>
</dbReference>
<organism evidence="2 3">
    <name type="scientific">Araneus ventricosus</name>
    <name type="common">Orbweaver spider</name>
    <name type="synonym">Epeira ventricosa</name>
    <dbReference type="NCBI Taxonomy" id="182803"/>
    <lineage>
        <taxon>Eukaryota</taxon>
        <taxon>Metazoa</taxon>
        <taxon>Ecdysozoa</taxon>
        <taxon>Arthropoda</taxon>
        <taxon>Chelicerata</taxon>
        <taxon>Arachnida</taxon>
        <taxon>Araneae</taxon>
        <taxon>Araneomorphae</taxon>
        <taxon>Entelegynae</taxon>
        <taxon>Araneoidea</taxon>
        <taxon>Araneidae</taxon>
        <taxon>Araneus</taxon>
    </lineage>
</organism>
<dbReference type="Proteomes" id="UP000499080">
    <property type="component" value="Unassembled WGS sequence"/>
</dbReference>